<dbReference type="Pfam" id="PF00440">
    <property type="entry name" value="TetR_N"/>
    <property type="match status" value="1"/>
</dbReference>
<feature type="DNA-binding region" description="H-T-H motif" evidence="4">
    <location>
        <begin position="28"/>
        <end position="47"/>
    </location>
</feature>
<dbReference type="PROSITE" id="PS50977">
    <property type="entry name" value="HTH_TETR_2"/>
    <property type="match status" value="1"/>
</dbReference>
<keyword evidence="3" id="KW-0804">Transcription</keyword>
<organism evidence="6 7">
    <name type="scientific">Kordiimonas lacus</name>
    <dbReference type="NCBI Taxonomy" id="637679"/>
    <lineage>
        <taxon>Bacteria</taxon>
        <taxon>Pseudomonadati</taxon>
        <taxon>Pseudomonadota</taxon>
        <taxon>Alphaproteobacteria</taxon>
        <taxon>Kordiimonadales</taxon>
        <taxon>Kordiimonadaceae</taxon>
        <taxon>Kordiimonas</taxon>
    </lineage>
</organism>
<accession>A0A1G6YIG4</accession>
<evidence type="ECO:0000259" key="5">
    <source>
        <dbReference type="PROSITE" id="PS50977"/>
    </source>
</evidence>
<feature type="domain" description="HTH tetR-type" evidence="5">
    <location>
        <begin position="5"/>
        <end position="65"/>
    </location>
</feature>
<sequence>MHQKQSKRDLILELAEQSVLQKGFAATSIDELIAAAGITKSGFFYHFKDKADLAKHLFLRYVEQDDRIFADLFNEADACCTDPLDSLLLMLKLLADMLSDMPSLHPGCMVASYCYQHQLFNSEIRDLNAEGVLRWRKLFLDRLEQIARKHPPTGDVDMEAVADMVMASVEGGIILSRSLDTKDLLPRQVLLCRDYIKRVFRPNG</sequence>
<keyword evidence="7" id="KW-1185">Reference proteome</keyword>
<dbReference type="InterPro" id="IPR001647">
    <property type="entry name" value="HTH_TetR"/>
</dbReference>
<dbReference type="AlphaFoldDB" id="A0A1G6YIG4"/>
<evidence type="ECO:0000313" key="7">
    <source>
        <dbReference type="Proteomes" id="UP000183685"/>
    </source>
</evidence>
<dbReference type="SUPFAM" id="SSF46689">
    <property type="entry name" value="Homeodomain-like"/>
    <property type="match status" value="1"/>
</dbReference>
<dbReference type="Gene3D" id="1.10.357.10">
    <property type="entry name" value="Tetracycline Repressor, domain 2"/>
    <property type="match status" value="1"/>
</dbReference>
<keyword evidence="2 4" id="KW-0238">DNA-binding</keyword>
<dbReference type="PRINTS" id="PR00455">
    <property type="entry name" value="HTHTETR"/>
</dbReference>
<keyword evidence="1" id="KW-0805">Transcription regulation</keyword>
<dbReference type="PANTHER" id="PTHR47506">
    <property type="entry name" value="TRANSCRIPTIONAL REGULATORY PROTEIN"/>
    <property type="match status" value="1"/>
</dbReference>
<evidence type="ECO:0000313" key="6">
    <source>
        <dbReference type="EMBL" id="SDD89346.1"/>
    </source>
</evidence>
<dbReference type="InterPro" id="IPR036271">
    <property type="entry name" value="Tet_transcr_reg_TetR-rel_C_sf"/>
</dbReference>
<dbReference type="GO" id="GO:0003677">
    <property type="term" value="F:DNA binding"/>
    <property type="evidence" value="ECO:0007669"/>
    <property type="project" value="UniProtKB-UniRule"/>
</dbReference>
<dbReference type="Proteomes" id="UP000183685">
    <property type="component" value="Unassembled WGS sequence"/>
</dbReference>
<name>A0A1G6YIG4_9PROT</name>
<reference evidence="6 7" key="1">
    <citation type="submission" date="2016-10" db="EMBL/GenBank/DDBJ databases">
        <authorList>
            <person name="de Groot N.N."/>
        </authorList>
    </citation>
    <scope>NUCLEOTIDE SEQUENCE [LARGE SCALE GENOMIC DNA]</scope>
    <source>
        <strain evidence="6 7">CGMCC 1.9109</strain>
    </source>
</reference>
<evidence type="ECO:0000256" key="1">
    <source>
        <dbReference type="ARBA" id="ARBA00023015"/>
    </source>
</evidence>
<dbReference type="PANTHER" id="PTHR47506:SF1">
    <property type="entry name" value="HTH-TYPE TRANSCRIPTIONAL REGULATOR YJDC"/>
    <property type="match status" value="1"/>
</dbReference>
<evidence type="ECO:0000256" key="4">
    <source>
        <dbReference type="PROSITE-ProRule" id="PRU00335"/>
    </source>
</evidence>
<protein>
    <submittedName>
        <fullName evidence="6">Transcriptional regulator, TetR family</fullName>
    </submittedName>
</protein>
<evidence type="ECO:0000256" key="3">
    <source>
        <dbReference type="ARBA" id="ARBA00023163"/>
    </source>
</evidence>
<proteinExistence type="predicted"/>
<dbReference type="EMBL" id="FNAK01000003">
    <property type="protein sequence ID" value="SDD89346.1"/>
    <property type="molecule type" value="Genomic_DNA"/>
</dbReference>
<evidence type="ECO:0000256" key="2">
    <source>
        <dbReference type="ARBA" id="ARBA00023125"/>
    </source>
</evidence>
<dbReference type="InterPro" id="IPR009057">
    <property type="entry name" value="Homeodomain-like_sf"/>
</dbReference>
<gene>
    <name evidence="6" type="ORF">SAMN04488071_1614</name>
</gene>
<dbReference type="RefSeq" id="WP_068302569.1">
    <property type="nucleotide sequence ID" value="NZ_FNAK01000003.1"/>
</dbReference>
<dbReference type="SUPFAM" id="SSF48498">
    <property type="entry name" value="Tetracyclin repressor-like, C-terminal domain"/>
    <property type="match status" value="1"/>
</dbReference>
<dbReference type="OrthoDB" id="9787680at2"/>